<dbReference type="Pfam" id="PF06469">
    <property type="entry name" value="DUF1088"/>
    <property type="match status" value="1"/>
</dbReference>
<feature type="domain" description="DUF1088" evidence="2">
    <location>
        <begin position="28"/>
        <end position="64"/>
    </location>
</feature>
<feature type="compositionally biased region" description="Basic and acidic residues" evidence="1">
    <location>
        <begin position="159"/>
        <end position="178"/>
    </location>
</feature>
<feature type="region of interest" description="Disordered" evidence="1">
    <location>
        <begin position="82"/>
        <end position="101"/>
    </location>
</feature>
<feature type="compositionally biased region" description="Basic and acidic residues" evidence="1">
    <location>
        <begin position="230"/>
        <end position="259"/>
    </location>
</feature>
<feature type="region of interest" description="Disordered" evidence="1">
    <location>
        <begin position="137"/>
        <end position="267"/>
    </location>
</feature>
<sequence length="362" mass="40036">MFRLDLSCASAFALSPNCLLLNGHFRLEFFRLDSWEDDSRRRRRLVPNPFGSRHPEARLRAHRGSATVAPLGRDEVQQKQIKGAADAVSGGGREAEKSINCSDGLLESEKASSVSLPRDLDAVLKSTGAVRQIAAGQLVQPSGEERQGDNQGCTPLETASHEGTDVAGDVDRGDRPEEAELQQVEQSASTSLHRNSENAHDHDNPSVDANNEADRMCNGSDNMTMEDGETSEHKSATPEEGEKMSGKMRKEVDEPKAEVDDYSSTPETNSIAGMFPLQHFNFQYARLCASSESESRQIEICFDVGSSLVSCAKVFMMISGSIPLTRYISSHHHEYNDRRRRTSYLLKRLPVARPSLRNEVRT</sequence>
<protein>
    <recommendedName>
        <fullName evidence="2">DUF1088 domain-containing protein</fullName>
    </recommendedName>
</protein>
<proteinExistence type="predicted"/>
<evidence type="ECO:0000313" key="3">
    <source>
        <dbReference type="EMBL" id="VEL26526.1"/>
    </source>
</evidence>
<gene>
    <name evidence="3" type="ORF">PXEA_LOCUS19966</name>
</gene>
<evidence type="ECO:0000259" key="2">
    <source>
        <dbReference type="Pfam" id="PF06469"/>
    </source>
</evidence>
<dbReference type="Proteomes" id="UP000784294">
    <property type="component" value="Unassembled WGS sequence"/>
</dbReference>
<feature type="compositionally biased region" description="Basic and acidic residues" evidence="1">
    <location>
        <begin position="194"/>
        <end position="205"/>
    </location>
</feature>
<evidence type="ECO:0000256" key="1">
    <source>
        <dbReference type="SAM" id="MobiDB-lite"/>
    </source>
</evidence>
<organism evidence="3 4">
    <name type="scientific">Protopolystoma xenopodis</name>
    <dbReference type="NCBI Taxonomy" id="117903"/>
    <lineage>
        <taxon>Eukaryota</taxon>
        <taxon>Metazoa</taxon>
        <taxon>Spiralia</taxon>
        <taxon>Lophotrochozoa</taxon>
        <taxon>Platyhelminthes</taxon>
        <taxon>Monogenea</taxon>
        <taxon>Polyopisthocotylea</taxon>
        <taxon>Polystomatidea</taxon>
        <taxon>Polystomatidae</taxon>
        <taxon>Protopolystoma</taxon>
    </lineage>
</organism>
<dbReference type="InterPro" id="IPR010508">
    <property type="entry name" value="NBEA-like_DUF1088"/>
</dbReference>
<accession>A0A448X2U8</accession>
<name>A0A448X2U8_9PLAT</name>
<feature type="compositionally biased region" description="Polar residues" evidence="1">
    <location>
        <begin position="183"/>
        <end position="193"/>
    </location>
</feature>
<keyword evidence="4" id="KW-1185">Reference proteome</keyword>
<evidence type="ECO:0000313" key="4">
    <source>
        <dbReference type="Proteomes" id="UP000784294"/>
    </source>
</evidence>
<reference evidence="3" key="1">
    <citation type="submission" date="2018-11" db="EMBL/GenBank/DDBJ databases">
        <authorList>
            <consortium name="Pathogen Informatics"/>
        </authorList>
    </citation>
    <scope>NUCLEOTIDE SEQUENCE</scope>
</reference>
<dbReference type="EMBL" id="CAAALY010080889">
    <property type="protein sequence ID" value="VEL26526.1"/>
    <property type="molecule type" value="Genomic_DNA"/>
</dbReference>
<comment type="caution">
    <text evidence="3">The sequence shown here is derived from an EMBL/GenBank/DDBJ whole genome shotgun (WGS) entry which is preliminary data.</text>
</comment>
<dbReference type="AlphaFoldDB" id="A0A448X2U8"/>